<comment type="caution">
    <text evidence="3">The sequence shown here is derived from an EMBL/GenBank/DDBJ whole genome shotgun (WGS) entry which is preliminary data.</text>
</comment>
<keyword evidence="1" id="KW-0175">Coiled coil</keyword>
<evidence type="ECO:0000313" key="4">
    <source>
        <dbReference type="Proteomes" id="UP000626109"/>
    </source>
</evidence>
<gene>
    <name evidence="3" type="ORF">PGLA2088_LOCUS12598</name>
</gene>
<evidence type="ECO:0000313" key="3">
    <source>
        <dbReference type="EMBL" id="CAE8657099.1"/>
    </source>
</evidence>
<feature type="compositionally biased region" description="Basic and acidic residues" evidence="2">
    <location>
        <begin position="14"/>
        <end position="27"/>
    </location>
</feature>
<reference evidence="3" key="1">
    <citation type="submission" date="2021-02" db="EMBL/GenBank/DDBJ databases">
        <authorList>
            <person name="Dougan E. K."/>
            <person name="Rhodes N."/>
            <person name="Thang M."/>
            <person name="Chan C."/>
        </authorList>
    </citation>
    <scope>NUCLEOTIDE SEQUENCE</scope>
</reference>
<sequence>AGIQTAKRKSQQLEARHSVTQGERERVQASAESLRQQIRASNEALDEAVHSNEALREQLEHQRLDCQSANERELKSCREMYEKRIDSQAQTHQGDQAELAKRVRSLEESVGLKAGKLKACQEGLLEKVRVRDSLQKDVQMWKAQFELAAKMKADVEREFAHFRQESLGKELREKQEQHEELLAKQEELKDKKATLEEEALRLDREIQAREANVAQRTKSVADLRQEVLSEVERAKASLAEAESSLASQKAEASAAQQQMIERRDALEQELERLTADAEAEKRELERKIQVERAGAESLREAFERLRTEQRDSYKAAVEGPSQQIFAVE</sequence>
<feature type="region of interest" description="Disordered" evidence="2">
    <location>
        <begin position="1"/>
        <end position="32"/>
    </location>
</feature>
<dbReference type="EMBL" id="CAJNNW010014896">
    <property type="protein sequence ID" value="CAE8657099.1"/>
    <property type="molecule type" value="Genomic_DNA"/>
</dbReference>
<organism evidence="3 4">
    <name type="scientific">Polarella glacialis</name>
    <name type="common">Dinoflagellate</name>
    <dbReference type="NCBI Taxonomy" id="89957"/>
    <lineage>
        <taxon>Eukaryota</taxon>
        <taxon>Sar</taxon>
        <taxon>Alveolata</taxon>
        <taxon>Dinophyceae</taxon>
        <taxon>Suessiales</taxon>
        <taxon>Suessiaceae</taxon>
        <taxon>Polarella</taxon>
    </lineage>
</organism>
<feature type="non-terminal residue" evidence="3">
    <location>
        <position position="1"/>
    </location>
</feature>
<feature type="compositionally biased region" description="Basic residues" evidence="2">
    <location>
        <begin position="1"/>
        <end position="10"/>
    </location>
</feature>
<proteinExistence type="predicted"/>
<protein>
    <submittedName>
        <fullName evidence="3">Uncharacterized protein</fullName>
    </submittedName>
</protein>
<name>A0A813IXJ1_POLGL</name>
<evidence type="ECO:0000256" key="1">
    <source>
        <dbReference type="SAM" id="Coils"/>
    </source>
</evidence>
<dbReference type="AlphaFoldDB" id="A0A813IXJ1"/>
<evidence type="ECO:0000256" key="2">
    <source>
        <dbReference type="SAM" id="MobiDB-lite"/>
    </source>
</evidence>
<feature type="non-terminal residue" evidence="3">
    <location>
        <position position="328"/>
    </location>
</feature>
<feature type="region of interest" description="Disordered" evidence="2">
    <location>
        <begin position="309"/>
        <end position="328"/>
    </location>
</feature>
<accession>A0A813IXJ1</accession>
<feature type="coiled-coil region" evidence="1">
    <location>
        <begin position="164"/>
        <end position="301"/>
    </location>
</feature>
<dbReference type="Proteomes" id="UP000626109">
    <property type="component" value="Unassembled WGS sequence"/>
</dbReference>